<keyword evidence="1" id="KW-1133">Transmembrane helix</keyword>
<name>A0ABY4HAN2_9BACI</name>
<feature type="transmembrane region" description="Helical" evidence="1">
    <location>
        <begin position="63"/>
        <end position="83"/>
    </location>
</feature>
<reference evidence="2" key="1">
    <citation type="submission" date="2022-04" db="EMBL/GenBank/DDBJ databases">
        <title>Halobacillus sp. isolated from saltern.</title>
        <authorList>
            <person name="Won M."/>
            <person name="Lee C.-M."/>
            <person name="Woen H.-Y."/>
            <person name="Kwon S.-W."/>
        </authorList>
    </citation>
    <scope>NUCLEOTIDE SEQUENCE</scope>
    <source>
        <strain evidence="2">SSHM10-5</strain>
    </source>
</reference>
<sequence length="84" mass="9384">MVEDKQSHVLVKKYIVVLLFIPAEFYLLSLGEKVSTFQQVCLNSIIIMLAVIGVLAATGRNLFYGVLCLAASLLFTYMSLVLIW</sequence>
<accession>A0ABY4HAN2</accession>
<keyword evidence="1" id="KW-0812">Transmembrane</keyword>
<protein>
    <submittedName>
        <fullName evidence="2">Uncharacterized protein</fullName>
    </submittedName>
</protein>
<dbReference type="RefSeq" id="WP_245032255.1">
    <property type="nucleotide sequence ID" value="NZ_CP095075.1"/>
</dbReference>
<dbReference type="Proteomes" id="UP000830326">
    <property type="component" value="Chromosome"/>
</dbReference>
<keyword evidence="1" id="KW-0472">Membrane</keyword>
<keyword evidence="3" id="KW-1185">Reference proteome</keyword>
<proteinExistence type="predicted"/>
<dbReference type="EMBL" id="CP095075">
    <property type="protein sequence ID" value="UOR11872.1"/>
    <property type="molecule type" value="Genomic_DNA"/>
</dbReference>
<feature type="transmembrane region" description="Helical" evidence="1">
    <location>
        <begin position="12"/>
        <end position="28"/>
    </location>
</feature>
<organism evidence="2 3">
    <name type="scientific">Halobacillus amylolyticus</name>
    <dbReference type="NCBI Taxonomy" id="2932259"/>
    <lineage>
        <taxon>Bacteria</taxon>
        <taxon>Bacillati</taxon>
        <taxon>Bacillota</taxon>
        <taxon>Bacilli</taxon>
        <taxon>Bacillales</taxon>
        <taxon>Bacillaceae</taxon>
        <taxon>Halobacillus</taxon>
    </lineage>
</organism>
<evidence type="ECO:0000256" key="1">
    <source>
        <dbReference type="SAM" id="Phobius"/>
    </source>
</evidence>
<feature type="transmembrane region" description="Helical" evidence="1">
    <location>
        <begin position="40"/>
        <end position="57"/>
    </location>
</feature>
<gene>
    <name evidence="2" type="ORF">MUO15_20335</name>
</gene>
<evidence type="ECO:0000313" key="2">
    <source>
        <dbReference type="EMBL" id="UOR11872.1"/>
    </source>
</evidence>
<evidence type="ECO:0000313" key="3">
    <source>
        <dbReference type="Proteomes" id="UP000830326"/>
    </source>
</evidence>